<dbReference type="EMBL" id="CAJPIZ010017657">
    <property type="protein sequence ID" value="CAG2116206.1"/>
    <property type="molecule type" value="Genomic_DNA"/>
</dbReference>
<gene>
    <name evidence="6" type="ORF">OSB1V03_LOCUS16167</name>
</gene>
<keyword evidence="3 5" id="KW-1133">Transmembrane helix</keyword>
<keyword evidence="7" id="KW-1185">Reference proteome</keyword>
<keyword evidence="4 5" id="KW-0472">Membrane</keyword>
<evidence type="ECO:0008006" key="8">
    <source>
        <dbReference type="Google" id="ProtNLM"/>
    </source>
</evidence>
<feature type="transmembrane region" description="Helical" evidence="5">
    <location>
        <begin position="323"/>
        <end position="345"/>
    </location>
</feature>
<feature type="transmembrane region" description="Helical" evidence="5">
    <location>
        <begin position="208"/>
        <end position="230"/>
    </location>
</feature>
<comment type="subcellular location">
    <subcellularLocation>
        <location evidence="1">Membrane</location>
        <topology evidence="1">Multi-pass membrane protein</topology>
    </subcellularLocation>
</comment>
<name>A0A7R9L6F5_9ACAR</name>
<dbReference type="PANTHER" id="PTHR23507:SF1">
    <property type="entry name" value="FI18259P1-RELATED"/>
    <property type="match status" value="1"/>
</dbReference>
<keyword evidence="2 5" id="KW-0812">Transmembrane</keyword>
<evidence type="ECO:0000313" key="7">
    <source>
        <dbReference type="Proteomes" id="UP000759131"/>
    </source>
</evidence>
<evidence type="ECO:0000256" key="2">
    <source>
        <dbReference type="ARBA" id="ARBA00022692"/>
    </source>
</evidence>
<evidence type="ECO:0000256" key="3">
    <source>
        <dbReference type="ARBA" id="ARBA00022989"/>
    </source>
</evidence>
<evidence type="ECO:0000313" key="6">
    <source>
        <dbReference type="EMBL" id="CAD7635776.1"/>
    </source>
</evidence>
<dbReference type="GO" id="GO:0022857">
    <property type="term" value="F:transmembrane transporter activity"/>
    <property type="evidence" value="ECO:0007669"/>
    <property type="project" value="TreeGrafter"/>
</dbReference>
<feature type="transmembrane region" description="Helical" evidence="5">
    <location>
        <begin position="449"/>
        <end position="471"/>
    </location>
</feature>
<feature type="transmembrane region" description="Helical" evidence="5">
    <location>
        <begin position="72"/>
        <end position="92"/>
    </location>
</feature>
<feature type="transmembrane region" description="Helical" evidence="5">
    <location>
        <begin position="483"/>
        <end position="503"/>
    </location>
</feature>
<dbReference type="Gene3D" id="1.20.1250.20">
    <property type="entry name" value="MFS general substrate transporter like domains"/>
    <property type="match status" value="1"/>
</dbReference>
<evidence type="ECO:0000256" key="4">
    <source>
        <dbReference type="ARBA" id="ARBA00023136"/>
    </source>
</evidence>
<accession>A0A7R9L6F5</accession>
<dbReference type="GO" id="GO:0016020">
    <property type="term" value="C:membrane"/>
    <property type="evidence" value="ECO:0007669"/>
    <property type="project" value="UniProtKB-SubCell"/>
</dbReference>
<dbReference type="Proteomes" id="UP000759131">
    <property type="component" value="Unassembled WGS sequence"/>
</dbReference>
<dbReference type="InterPro" id="IPR036259">
    <property type="entry name" value="MFS_trans_sf"/>
</dbReference>
<feature type="transmembrane region" description="Helical" evidence="5">
    <location>
        <begin position="133"/>
        <end position="159"/>
    </location>
</feature>
<evidence type="ECO:0000256" key="1">
    <source>
        <dbReference type="ARBA" id="ARBA00004141"/>
    </source>
</evidence>
<dbReference type="EMBL" id="OC872232">
    <property type="protein sequence ID" value="CAD7635776.1"/>
    <property type="molecule type" value="Genomic_DNA"/>
</dbReference>
<feature type="transmembrane region" description="Helical" evidence="5">
    <location>
        <begin position="12"/>
        <end position="34"/>
    </location>
</feature>
<organism evidence="6">
    <name type="scientific">Medioppia subpectinata</name>
    <dbReference type="NCBI Taxonomy" id="1979941"/>
    <lineage>
        <taxon>Eukaryota</taxon>
        <taxon>Metazoa</taxon>
        <taxon>Ecdysozoa</taxon>
        <taxon>Arthropoda</taxon>
        <taxon>Chelicerata</taxon>
        <taxon>Arachnida</taxon>
        <taxon>Acari</taxon>
        <taxon>Acariformes</taxon>
        <taxon>Sarcoptiformes</taxon>
        <taxon>Oribatida</taxon>
        <taxon>Brachypylina</taxon>
        <taxon>Oppioidea</taxon>
        <taxon>Oppiidae</taxon>
        <taxon>Medioppia</taxon>
    </lineage>
</organism>
<reference evidence="6" key="1">
    <citation type="submission" date="2020-11" db="EMBL/GenBank/DDBJ databases">
        <authorList>
            <person name="Tran Van P."/>
        </authorList>
    </citation>
    <scope>NUCLEOTIDE SEQUENCE</scope>
</reference>
<feature type="transmembrane region" description="Helical" evidence="5">
    <location>
        <begin position="171"/>
        <end position="193"/>
    </location>
</feature>
<protein>
    <recommendedName>
        <fullName evidence="8">Proton-coupled folate transporter</fullName>
    </recommendedName>
</protein>
<feature type="transmembrane region" description="Helical" evidence="5">
    <location>
        <begin position="365"/>
        <end position="385"/>
    </location>
</feature>
<dbReference type="PANTHER" id="PTHR23507">
    <property type="entry name" value="ZGC:174356"/>
    <property type="match status" value="1"/>
</dbReference>
<evidence type="ECO:0000256" key="5">
    <source>
        <dbReference type="SAM" id="Phobius"/>
    </source>
</evidence>
<sequence>MSWVSSIGRMRVEPFIFLFMFAYALEGLTISQLAQDKICAQRYAMGGQYCAGLSQQPASEVKNRILAEVTTFSLYKTLINTIPVIFWSLFLGAWADKHLSAPRFLMSAAAIASCLESCVLYVNAYYFQTDENLLLLSFIPFSLCGGLLSVMMSIYSYIAGTTDPQTRTIRFAIIEALIFVSAPMGIFIGGVLIGDTIDGPNGQLHDYGSVFVVGFIAQLLATLWIVLIPLEKRIVSRNTSQTDDRKTYDQTIEAISIDHSNTNVIIDGNEGNNNDNADDEREPLLKRCISPCDHIRAVEQVLNLSTGCMCVTTDGHQSSGQRIWVLIVSMTLISMTNNGALQVIFQFVQRVFLWNSQVFSNVNASTLLITSVAVAVVVPALIKVCHFSDMSLSIVGTISMFGQNAIRGSLLNETAFYLSYVFGSLSYVPMISVRSQLSRCVDRSEENKAFSLLSTLETCTPFVASILYSAIFNATIGWAPGLAFQFSAGVLLIPLIGFVYIAVRYV</sequence>
<proteinExistence type="predicted"/>
<dbReference type="OrthoDB" id="6431684at2759"/>
<dbReference type="AlphaFoldDB" id="A0A7R9L6F5"/>
<dbReference type="SUPFAM" id="SSF103473">
    <property type="entry name" value="MFS general substrate transporter"/>
    <property type="match status" value="1"/>
</dbReference>